<organism evidence="10 11">
    <name type="scientific">Stegodyphus mimosarum</name>
    <name type="common">African social velvet spider</name>
    <dbReference type="NCBI Taxonomy" id="407821"/>
    <lineage>
        <taxon>Eukaryota</taxon>
        <taxon>Metazoa</taxon>
        <taxon>Ecdysozoa</taxon>
        <taxon>Arthropoda</taxon>
        <taxon>Chelicerata</taxon>
        <taxon>Arachnida</taxon>
        <taxon>Araneae</taxon>
        <taxon>Araneomorphae</taxon>
        <taxon>Entelegynae</taxon>
        <taxon>Eresoidea</taxon>
        <taxon>Eresidae</taxon>
        <taxon>Stegodyphus</taxon>
    </lineage>
</organism>
<dbReference type="GO" id="GO:0000813">
    <property type="term" value="C:ESCRT I complex"/>
    <property type="evidence" value="ECO:0007669"/>
    <property type="project" value="TreeGrafter"/>
</dbReference>
<keyword evidence="5 7" id="KW-0653">Protein transport</keyword>
<evidence type="ECO:0000256" key="4">
    <source>
        <dbReference type="ARBA" id="ARBA00022753"/>
    </source>
</evidence>
<dbReference type="PANTHER" id="PTHR13678:SF27">
    <property type="entry name" value="LD45836P"/>
    <property type="match status" value="1"/>
</dbReference>
<dbReference type="AlphaFoldDB" id="A0A087UWK9"/>
<feature type="non-terminal residue" evidence="10">
    <location>
        <position position="189"/>
    </location>
</feature>
<comment type="function">
    <text evidence="6">Component of the ESCRT-I complex, a regulator of vesicular trafficking process. Required for the sorting of endocytic ubiquitinated cargos into multivesicular bodies. May be involved in cell growth and differentiation.</text>
</comment>
<feature type="domain" description="VPS37 C-terminal" evidence="9">
    <location>
        <begin position="93"/>
        <end position="182"/>
    </location>
</feature>
<dbReference type="Gene3D" id="1.10.287.660">
    <property type="entry name" value="Helix hairpin bin"/>
    <property type="match status" value="1"/>
</dbReference>
<feature type="coiled-coil region" evidence="8">
    <location>
        <begin position="86"/>
        <end position="136"/>
    </location>
</feature>
<keyword evidence="8" id="KW-0175">Coiled coil</keyword>
<dbReference type="GO" id="GO:0043162">
    <property type="term" value="P:ubiquitin-dependent protein catabolic process via the multivesicular body sorting pathway"/>
    <property type="evidence" value="ECO:0007669"/>
    <property type="project" value="TreeGrafter"/>
</dbReference>
<evidence type="ECO:0000256" key="5">
    <source>
        <dbReference type="ARBA" id="ARBA00022927"/>
    </source>
</evidence>
<keyword evidence="11" id="KW-1185">Reference proteome</keyword>
<evidence type="ECO:0000256" key="2">
    <source>
        <dbReference type="ARBA" id="ARBA00007617"/>
    </source>
</evidence>
<sequence>MPYYMHELNPDYNPATGMLHHMTTDELKQLLNDDERLESMIKDLQQVKKAESEREMLLASNKSLAEYNLSKEPVLNELRSKICEEAEELKSLKESVESKKQKLDDLTRQMSLDTTLALLQAAAAESEEESEAISENFLSGEIQVDAFLESYLNKRKLTHLRRVKAEKMAELLNQARAASRNYAARPINT</sequence>
<dbReference type="PANTHER" id="PTHR13678">
    <property type="entry name" value="VACUOLAR PROTEIN SORTING-ASSOCIATED PROTEIN 37"/>
    <property type="match status" value="1"/>
</dbReference>
<dbReference type="InterPro" id="IPR037202">
    <property type="entry name" value="ESCRT_assembly_dom"/>
</dbReference>
<protein>
    <submittedName>
        <fullName evidence="10">Vacuolar protein sorting-associated protein 37B</fullName>
    </submittedName>
</protein>
<dbReference type="SUPFAM" id="SSF140111">
    <property type="entry name" value="Endosomal sorting complex assembly domain"/>
    <property type="match status" value="1"/>
</dbReference>
<evidence type="ECO:0000256" key="3">
    <source>
        <dbReference type="ARBA" id="ARBA00022448"/>
    </source>
</evidence>
<dbReference type="EMBL" id="KK122011">
    <property type="protein sequence ID" value="KFM81748.1"/>
    <property type="molecule type" value="Genomic_DNA"/>
</dbReference>
<dbReference type="PROSITE" id="PS51314">
    <property type="entry name" value="VPS37_C"/>
    <property type="match status" value="1"/>
</dbReference>
<evidence type="ECO:0000313" key="10">
    <source>
        <dbReference type="EMBL" id="KFM81748.1"/>
    </source>
</evidence>
<dbReference type="STRING" id="407821.A0A087UWK9"/>
<dbReference type="GO" id="GO:0006612">
    <property type="term" value="P:protein targeting to membrane"/>
    <property type="evidence" value="ECO:0007669"/>
    <property type="project" value="TreeGrafter"/>
</dbReference>
<dbReference type="OrthoDB" id="10004364at2759"/>
<comment type="similarity">
    <text evidence="2">Belongs to the VPS37 family.</text>
</comment>
<gene>
    <name evidence="10" type="ORF">X975_18328</name>
</gene>
<name>A0A087UWK9_STEMI</name>
<evidence type="ECO:0000256" key="7">
    <source>
        <dbReference type="PROSITE-ProRule" id="PRU00646"/>
    </source>
</evidence>
<reference evidence="10 11" key="1">
    <citation type="submission" date="2013-11" db="EMBL/GenBank/DDBJ databases">
        <title>Genome sequencing of Stegodyphus mimosarum.</title>
        <authorList>
            <person name="Bechsgaard J."/>
        </authorList>
    </citation>
    <scope>NUCLEOTIDE SEQUENCE [LARGE SCALE GENOMIC DNA]</scope>
</reference>
<dbReference type="GO" id="GO:0031902">
    <property type="term" value="C:late endosome membrane"/>
    <property type="evidence" value="ECO:0007669"/>
    <property type="project" value="UniProtKB-SubCell"/>
</dbReference>
<dbReference type="Pfam" id="PF07200">
    <property type="entry name" value="Mod_r"/>
    <property type="match status" value="1"/>
</dbReference>
<proteinExistence type="inferred from homology"/>
<dbReference type="Proteomes" id="UP000054359">
    <property type="component" value="Unassembled WGS sequence"/>
</dbReference>
<dbReference type="InterPro" id="IPR029012">
    <property type="entry name" value="Helix_hairpin_bin_sf"/>
</dbReference>
<keyword evidence="3 7" id="KW-0813">Transport</keyword>
<evidence type="ECO:0000256" key="6">
    <source>
        <dbReference type="ARBA" id="ARBA00025010"/>
    </source>
</evidence>
<dbReference type="GO" id="GO:0006623">
    <property type="term" value="P:protein targeting to vacuole"/>
    <property type="evidence" value="ECO:0007669"/>
    <property type="project" value="TreeGrafter"/>
</dbReference>
<dbReference type="OMA" id="MYQEYLN"/>
<keyword evidence="4" id="KW-0967">Endosome</keyword>
<evidence type="ECO:0000256" key="8">
    <source>
        <dbReference type="SAM" id="Coils"/>
    </source>
</evidence>
<comment type="subcellular location">
    <subcellularLocation>
        <location evidence="1">Late endosome membrane</location>
        <topology evidence="1">Peripheral membrane protein</topology>
    </subcellularLocation>
</comment>
<evidence type="ECO:0000313" key="11">
    <source>
        <dbReference type="Proteomes" id="UP000054359"/>
    </source>
</evidence>
<evidence type="ECO:0000256" key="1">
    <source>
        <dbReference type="ARBA" id="ARBA00004633"/>
    </source>
</evidence>
<dbReference type="InterPro" id="IPR009851">
    <property type="entry name" value="Mod_r"/>
</dbReference>
<accession>A0A087UWK9</accession>
<evidence type="ECO:0000259" key="9">
    <source>
        <dbReference type="PROSITE" id="PS51314"/>
    </source>
</evidence>